<keyword evidence="2" id="KW-0521">NADP</keyword>
<reference evidence="5 6" key="1">
    <citation type="submission" date="2021-02" db="EMBL/GenBank/DDBJ databases">
        <title>Plant Genome Project.</title>
        <authorList>
            <person name="Zhang R.-G."/>
        </authorList>
    </citation>
    <scope>NUCLEOTIDE SEQUENCE [LARGE SCALE GENOMIC DNA]</scope>
    <source>
        <tissue evidence="5">Leaves</tissue>
    </source>
</reference>
<dbReference type="PANTHER" id="PTHR43490">
    <property type="entry name" value="(+)-NEOMENTHOL DEHYDROGENASE"/>
    <property type="match status" value="1"/>
</dbReference>
<dbReference type="PRINTS" id="PR00080">
    <property type="entry name" value="SDRFAMILY"/>
</dbReference>
<keyword evidence="6" id="KW-1185">Reference proteome</keyword>
<dbReference type="Pfam" id="PF00106">
    <property type="entry name" value="adh_short"/>
    <property type="match status" value="1"/>
</dbReference>
<dbReference type="Proteomes" id="UP000827721">
    <property type="component" value="Unassembled WGS sequence"/>
</dbReference>
<evidence type="ECO:0008006" key="7">
    <source>
        <dbReference type="Google" id="ProtNLM"/>
    </source>
</evidence>
<dbReference type="EMBL" id="JAFEMO010000009">
    <property type="protein sequence ID" value="KAH7564753.1"/>
    <property type="molecule type" value="Genomic_DNA"/>
</dbReference>
<gene>
    <name evidence="5" type="ORF">JRO89_XS09G0019900</name>
</gene>
<protein>
    <recommendedName>
        <fullName evidence="7">(+)-neomenthol dehydrogenase</fullName>
    </recommendedName>
</protein>
<accession>A0ABQ8HK75</accession>
<evidence type="ECO:0000313" key="5">
    <source>
        <dbReference type="EMBL" id="KAH7564753.1"/>
    </source>
</evidence>
<dbReference type="PANTHER" id="PTHR43490:SF98">
    <property type="entry name" value="OS02G0640600 PROTEIN"/>
    <property type="match status" value="1"/>
</dbReference>
<keyword evidence="3" id="KW-0560">Oxidoreductase</keyword>
<proteinExistence type="inferred from homology"/>
<evidence type="ECO:0000256" key="4">
    <source>
        <dbReference type="RuleBase" id="RU000363"/>
    </source>
</evidence>
<sequence>MAEASPFLSSKRYAVVTGGNKGIGFEICRQLASKGIKVVVTARNEKRGHQAVDNLIKEFGLSPHLLVFHQLDVTDSASAASLADFVKTQFGKLDILVNNAATLGADAHSDAFLSAVQESGGWSELEGKGVDMNEYFVQTYETAEECLNTNYYGYKRMVEALVPVLQLSDSPRIVNVSSFLGMLKYMPNEKIKAVLSDVESLTEEKIDEIWKKLLQDVKDGKSLEKEGWPQYLSAYMLSKISINSYSRILAKKYPTMMVNCVDPGFVKTDINCNAGTMTVNEGGGRPVKVALLPHGSSTGLFYRENQVSSF</sequence>
<dbReference type="Gene3D" id="3.40.50.720">
    <property type="entry name" value="NAD(P)-binding Rossmann-like Domain"/>
    <property type="match status" value="1"/>
</dbReference>
<dbReference type="InterPro" id="IPR002347">
    <property type="entry name" value="SDR_fam"/>
</dbReference>
<evidence type="ECO:0000256" key="3">
    <source>
        <dbReference type="ARBA" id="ARBA00023002"/>
    </source>
</evidence>
<dbReference type="PRINTS" id="PR00081">
    <property type="entry name" value="GDHRDH"/>
</dbReference>
<evidence type="ECO:0000256" key="1">
    <source>
        <dbReference type="ARBA" id="ARBA00006484"/>
    </source>
</evidence>
<evidence type="ECO:0000313" key="6">
    <source>
        <dbReference type="Proteomes" id="UP000827721"/>
    </source>
</evidence>
<comment type="similarity">
    <text evidence="1 4">Belongs to the short-chain dehydrogenases/reductases (SDR) family.</text>
</comment>
<dbReference type="SUPFAM" id="SSF51735">
    <property type="entry name" value="NAD(P)-binding Rossmann-fold domains"/>
    <property type="match status" value="1"/>
</dbReference>
<organism evidence="5 6">
    <name type="scientific">Xanthoceras sorbifolium</name>
    <dbReference type="NCBI Taxonomy" id="99658"/>
    <lineage>
        <taxon>Eukaryota</taxon>
        <taxon>Viridiplantae</taxon>
        <taxon>Streptophyta</taxon>
        <taxon>Embryophyta</taxon>
        <taxon>Tracheophyta</taxon>
        <taxon>Spermatophyta</taxon>
        <taxon>Magnoliopsida</taxon>
        <taxon>eudicotyledons</taxon>
        <taxon>Gunneridae</taxon>
        <taxon>Pentapetalae</taxon>
        <taxon>rosids</taxon>
        <taxon>malvids</taxon>
        <taxon>Sapindales</taxon>
        <taxon>Sapindaceae</taxon>
        <taxon>Xanthoceroideae</taxon>
        <taxon>Xanthoceras</taxon>
    </lineage>
</organism>
<evidence type="ECO:0000256" key="2">
    <source>
        <dbReference type="ARBA" id="ARBA00022857"/>
    </source>
</evidence>
<name>A0ABQ8HK75_9ROSI</name>
<dbReference type="InterPro" id="IPR036291">
    <property type="entry name" value="NAD(P)-bd_dom_sf"/>
</dbReference>
<comment type="caution">
    <text evidence="5">The sequence shown here is derived from an EMBL/GenBank/DDBJ whole genome shotgun (WGS) entry which is preliminary data.</text>
</comment>